<accession>A0A226E5Y8</accession>
<dbReference type="GO" id="GO:0000981">
    <property type="term" value="F:DNA-binding transcription factor activity, RNA polymerase II-specific"/>
    <property type="evidence" value="ECO:0007669"/>
    <property type="project" value="TreeGrafter"/>
</dbReference>
<dbReference type="EMBL" id="LNIX01000006">
    <property type="protein sequence ID" value="OXA52708.1"/>
    <property type="molecule type" value="Genomic_DNA"/>
</dbReference>
<keyword evidence="9" id="KW-1185">Reference proteome</keyword>
<evidence type="ECO:0000256" key="4">
    <source>
        <dbReference type="ARBA" id="ARBA00023163"/>
    </source>
</evidence>
<dbReference type="Proteomes" id="UP000198287">
    <property type="component" value="Unassembled WGS sequence"/>
</dbReference>
<feature type="compositionally biased region" description="Basic residues" evidence="6">
    <location>
        <begin position="115"/>
        <end position="131"/>
    </location>
</feature>
<feature type="region of interest" description="Disordered" evidence="6">
    <location>
        <begin position="104"/>
        <end position="133"/>
    </location>
</feature>
<dbReference type="PANTHER" id="PTHR23349">
    <property type="entry name" value="BASIC HELIX-LOOP-HELIX TRANSCRIPTION FACTOR, TWIST"/>
    <property type="match status" value="1"/>
</dbReference>
<proteinExistence type="predicted"/>
<keyword evidence="5" id="KW-0539">Nucleus</keyword>
<evidence type="ECO:0000256" key="2">
    <source>
        <dbReference type="ARBA" id="ARBA00023015"/>
    </source>
</evidence>
<keyword evidence="2" id="KW-0805">Transcription regulation</keyword>
<evidence type="ECO:0000313" key="8">
    <source>
        <dbReference type="EMBL" id="OXA52708.1"/>
    </source>
</evidence>
<keyword evidence="4" id="KW-0804">Transcription</keyword>
<comment type="subcellular location">
    <subcellularLocation>
        <location evidence="1">Nucleus</location>
    </subcellularLocation>
</comment>
<dbReference type="PROSITE" id="PS50888">
    <property type="entry name" value="BHLH"/>
    <property type="match status" value="1"/>
</dbReference>
<dbReference type="GO" id="GO:0005634">
    <property type="term" value="C:nucleus"/>
    <property type="evidence" value="ECO:0007669"/>
    <property type="project" value="UniProtKB-SubCell"/>
</dbReference>
<name>A0A226E5Y8_FOLCA</name>
<dbReference type="GO" id="GO:0032502">
    <property type="term" value="P:developmental process"/>
    <property type="evidence" value="ECO:0007669"/>
    <property type="project" value="TreeGrafter"/>
</dbReference>
<evidence type="ECO:0000256" key="5">
    <source>
        <dbReference type="ARBA" id="ARBA00023242"/>
    </source>
</evidence>
<dbReference type="SUPFAM" id="SSF47459">
    <property type="entry name" value="HLH, helix-loop-helix DNA-binding domain"/>
    <property type="match status" value="1"/>
</dbReference>
<dbReference type="GO" id="GO:0046983">
    <property type="term" value="F:protein dimerization activity"/>
    <property type="evidence" value="ECO:0007669"/>
    <property type="project" value="InterPro"/>
</dbReference>
<feature type="domain" description="BHLH" evidence="7">
    <location>
        <begin position="118"/>
        <end position="170"/>
    </location>
</feature>
<evidence type="ECO:0000256" key="3">
    <source>
        <dbReference type="ARBA" id="ARBA00023125"/>
    </source>
</evidence>
<organism evidence="8 9">
    <name type="scientific">Folsomia candida</name>
    <name type="common">Springtail</name>
    <dbReference type="NCBI Taxonomy" id="158441"/>
    <lineage>
        <taxon>Eukaryota</taxon>
        <taxon>Metazoa</taxon>
        <taxon>Ecdysozoa</taxon>
        <taxon>Arthropoda</taxon>
        <taxon>Hexapoda</taxon>
        <taxon>Collembola</taxon>
        <taxon>Entomobryomorpha</taxon>
        <taxon>Isotomoidea</taxon>
        <taxon>Isotomidae</taxon>
        <taxon>Proisotominae</taxon>
        <taxon>Folsomia</taxon>
    </lineage>
</organism>
<dbReference type="AlphaFoldDB" id="A0A226E5Y8"/>
<dbReference type="Gene3D" id="4.10.280.10">
    <property type="entry name" value="Helix-loop-helix DNA-binding domain"/>
    <property type="match status" value="1"/>
</dbReference>
<dbReference type="FunFam" id="4.10.280.10:FF:000010">
    <property type="entry name" value="Scleraxis bHLH transcription factor"/>
    <property type="match status" value="1"/>
</dbReference>
<dbReference type="STRING" id="158441.A0A226E5Y8"/>
<protein>
    <submittedName>
        <fullName evidence="8">Heart-and neural crest derivatives-expressed protein 2</fullName>
    </submittedName>
</protein>
<dbReference type="GO" id="GO:0000977">
    <property type="term" value="F:RNA polymerase II transcription regulatory region sequence-specific DNA binding"/>
    <property type="evidence" value="ECO:0007669"/>
    <property type="project" value="TreeGrafter"/>
</dbReference>
<dbReference type="SMART" id="SM00353">
    <property type="entry name" value="HLH"/>
    <property type="match status" value="1"/>
</dbReference>
<evidence type="ECO:0000313" key="9">
    <source>
        <dbReference type="Proteomes" id="UP000198287"/>
    </source>
</evidence>
<evidence type="ECO:0000256" key="1">
    <source>
        <dbReference type="ARBA" id="ARBA00004123"/>
    </source>
</evidence>
<dbReference type="PANTHER" id="PTHR23349:SF68">
    <property type="entry name" value="FI14601P"/>
    <property type="match status" value="1"/>
</dbReference>
<dbReference type="InterPro" id="IPR011598">
    <property type="entry name" value="bHLH_dom"/>
</dbReference>
<dbReference type="CDD" id="cd11466">
    <property type="entry name" value="bHLH_TS_HAND"/>
    <property type="match status" value="1"/>
</dbReference>
<dbReference type="OrthoDB" id="10055449at2759"/>
<sequence>MYPLSNVLGNSLTDNYGEAYHYEVVDGPFPSRVTSIGVCGDLEPERPMHLAYNDITDHYTTQNQPLINKEFSVDHPNLEEFVPSTALVWDCILCGLGKVEEGTGCTTSGCEGSRRPVKRRNTANKKERRRTQSINNAFTELRDCIPNVPADTKLSKIKTLRLATSYISHLSSILTSDDPLRTPPPFNADLSRRMTRGGGGNNGEDKRKEIMEIGESVPRTNMRMDSRRGKGRTGWPQTCWAMELQK</sequence>
<dbReference type="InterPro" id="IPR050283">
    <property type="entry name" value="E-box_TF_Regulators"/>
</dbReference>
<dbReference type="Pfam" id="PF00010">
    <property type="entry name" value="HLH"/>
    <property type="match status" value="1"/>
</dbReference>
<gene>
    <name evidence="8" type="ORF">Fcan01_12611</name>
</gene>
<evidence type="ECO:0000256" key="6">
    <source>
        <dbReference type="SAM" id="MobiDB-lite"/>
    </source>
</evidence>
<comment type="caution">
    <text evidence="8">The sequence shown here is derived from an EMBL/GenBank/DDBJ whole genome shotgun (WGS) entry which is preliminary data.</text>
</comment>
<dbReference type="InterPro" id="IPR036638">
    <property type="entry name" value="HLH_DNA-bd_sf"/>
</dbReference>
<evidence type="ECO:0000259" key="7">
    <source>
        <dbReference type="PROSITE" id="PS50888"/>
    </source>
</evidence>
<feature type="region of interest" description="Disordered" evidence="6">
    <location>
        <begin position="178"/>
        <end position="206"/>
    </location>
</feature>
<keyword evidence="3" id="KW-0238">DNA-binding</keyword>
<reference evidence="8 9" key="1">
    <citation type="submission" date="2015-12" db="EMBL/GenBank/DDBJ databases">
        <title>The genome of Folsomia candida.</title>
        <authorList>
            <person name="Faddeeva A."/>
            <person name="Derks M.F."/>
            <person name="Anvar Y."/>
            <person name="Smit S."/>
            <person name="Van Straalen N."/>
            <person name="Roelofs D."/>
        </authorList>
    </citation>
    <scope>NUCLEOTIDE SEQUENCE [LARGE SCALE GENOMIC DNA]</scope>
    <source>
        <strain evidence="8 9">VU population</strain>
        <tissue evidence="8">Whole body</tissue>
    </source>
</reference>